<gene>
    <name evidence="2" type="ORF">L227DRAFT_500163</name>
</gene>
<organism evidence="2 3">
    <name type="scientific">Lentinus tigrinus ALCF2SS1-6</name>
    <dbReference type="NCBI Taxonomy" id="1328759"/>
    <lineage>
        <taxon>Eukaryota</taxon>
        <taxon>Fungi</taxon>
        <taxon>Dikarya</taxon>
        <taxon>Basidiomycota</taxon>
        <taxon>Agaricomycotina</taxon>
        <taxon>Agaricomycetes</taxon>
        <taxon>Polyporales</taxon>
        <taxon>Polyporaceae</taxon>
        <taxon>Lentinus</taxon>
    </lineage>
</organism>
<dbReference type="InterPro" id="IPR058525">
    <property type="entry name" value="DUF8212"/>
</dbReference>
<accession>A0A5C2SEW4</accession>
<dbReference type="AlphaFoldDB" id="A0A5C2SEW4"/>
<dbReference type="STRING" id="1328759.A0A5C2SEW4"/>
<dbReference type="OrthoDB" id="2738626at2759"/>
<keyword evidence="3" id="KW-1185">Reference proteome</keyword>
<sequence>MQTLLAPSPVEFAAAGRIRPISITDLSHRLGIPLTNPYYKSTSYGIRTHLPIIPYQPTSTLSLTTPTNVSVAVLACEHEDGSLVLLFLRHKVGMQDEHYVGDFVDVGDDEIFTRAYFRVAFLASSAPSISQLSEVREVYIHSRPHNAMRVHLPQRALAGSDAVERINYSFLFPEWVLSRLSGEGFVPQDRPASNSSGDGLTLEMPVLPGLDVSAIFRLTRVTSVTFKCTEDARENFTITIGIGCMCQLTQKRRGFEAFWVDVSHSSLSHAGRLQMRQKWTAALGASGGCTRRHLTLSPVEFAGTRGTVRLTITPWGSSSFGGPAGQECNYVVDVELVASNDEDGEAGSISPIQQSSSTAAATLRRAVEMLWSLRK</sequence>
<name>A0A5C2SEW4_9APHY</name>
<dbReference type="EMBL" id="ML122261">
    <property type="protein sequence ID" value="RPD61818.1"/>
    <property type="molecule type" value="Genomic_DNA"/>
</dbReference>
<proteinExistence type="predicted"/>
<evidence type="ECO:0000259" key="1">
    <source>
        <dbReference type="Pfam" id="PF26640"/>
    </source>
</evidence>
<reference evidence="2" key="1">
    <citation type="journal article" date="2018" name="Genome Biol. Evol.">
        <title>Genomics and development of Lentinus tigrinus, a white-rot wood-decaying mushroom with dimorphic fruiting bodies.</title>
        <authorList>
            <person name="Wu B."/>
            <person name="Xu Z."/>
            <person name="Knudson A."/>
            <person name="Carlson A."/>
            <person name="Chen N."/>
            <person name="Kovaka S."/>
            <person name="LaButti K."/>
            <person name="Lipzen A."/>
            <person name="Pennachio C."/>
            <person name="Riley R."/>
            <person name="Schakwitz W."/>
            <person name="Umezawa K."/>
            <person name="Ohm R.A."/>
            <person name="Grigoriev I.V."/>
            <person name="Nagy L.G."/>
            <person name="Gibbons J."/>
            <person name="Hibbett D."/>
        </authorList>
    </citation>
    <scope>NUCLEOTIDE SEQUENCE [LARGE SCALE GENOMIC DNA]</scope>
    <source>
        <strain evidence="2">ALCF2SS1-6</strain>
    </source>
</reference>
<protein>
    <recommendedName>
        <fullName evidence="1">DUF8212 domain-containing protein</fullName>
    </recommendedName>
</protein>
<dbReference type="Proteomes" id="UP000313359">
    <property type="component" value="Unassembled WGS sequence"/>
</dbReference>
<evidence type="ECO:0000313" key="3">
    <source>
        <dbReference type="Proteomes" id="UP000313359"/>
    </source>
</evidence>
<dbReference type="Pfam" id="PF26640">
    <property type="entry name" value="DUF8212"/>
    <property type="match status" value="1"/>
</dbReference>
<feature type="domain" description="DUF8212" evidence="1">
    <location>
        <begin position="2"/>
        <end position="86"/>
    </location>
</feature>
<evidence type="ECO:0000313" key="2">
    <source>
        <dbReference type="EMBL" id="RPD61818.1"/>
    </source>
</evidence>